<evidence type="ECO:0000256" key="8">
    <source>
        <dbReference type="ARBA" id="ARBA00023012"/>
    </source>
</evidence>
<dbReference type="AlphaFoldDB" id="A0A5R8KGB5"/>
<dbReference type="EMBL" id="VAUV01000005">
    <property type="protein sequence ID" value="TLD71271.1"/>
    <property type="molecule type" value="Genomic_DNA"/>
</dbReference>
<dbReference type="PROSITE" id="PS50110">
    <property type="entry name" value="RESPONSE_REGULATORY"/>
    <property type="match status" value="1"/>
</dbReference>
<dbReference type="InterPro" id="IPR002078">
    <property type="entry name" value="Sigma_54_int"/>
</dbReference>
<evidence type="ECO:0000256" key="7">
    <source>
        <dbReference type="ARBA" id="ARBA00022840"/>
    </source>
</evidence>
<gene>
    <name evidence="19" type="ORF">FEM03_06975</name>
</gene>
<dbReference type="InterPro" id="IPR011006">
    <property type="entry name" value="CheY-like_superfamily"/>
</dbReference>
<dbReference type="SUPFAM" id="SSF52172">
    <property type="entry name" value="CheY-like"/>
    <property type="match status" value="1"/>
</dbReference>
<dbReference type="Gene3D" id="3.40.50.300">
    <property type="entry name" value="P-loop containing nucleotide triphosphate hydrolases"/>
    <property type="match status" value="1"/>
</dbReference>
<evidence type="ECO:0000313" key="19">
    <source>
        <dbReference type="EMBL" id="TLD71271.1"/>
    </source>
</evidence>
<dbReference type="OrthoDB" id="9802354at2"/>
<evidence type="ECO:0000259" key="17">
    <source>
        <dbReference type="PROSITE" id="PS50045"/>
    </source>
</evidence>
<evidence type="ECO:0000256" key="5">
    <source>
        <dbReference type="ARBA" id="ARBA00022553"/>
    </source>
</evidence>
<dbReference type="InterPro" id="IPR058031">
    <property type="entry name" value="AAA_lid_NorR"/>
</dbReference>
<evidence type="ECO:0000256" key="2">
    <source>
        <dbReference type="ARBA" id="ARBA00019059"/>
    </source>
</evidence>
<dbReference type="Gene3D" id="3.40.50.2300">
    <property type="match status" value="1"/>
</dbReference>
<dbReference type="Pfam" id="PF00158">
    <property type="entry name" value="Sigma54_activat"/>
    <property type="match status" value="1"/>
</dbReference>
<evidence type="ECO:0000256" key="12">
    <source>
        <dbReference type="ARBA" id="ARBA00023163"/>
    </source>
</evidence>
<dbReference type="PROSITE" id="PS00688">
    <property type="entry name" value="SIGMA54_INTERACT_3"/>
    <property type="match status" value="1"/>
</dbReference>
<dbReference type="Pfam" id="PF25601">
    <property type="entry name" value="AAA_lid_14"/>
    <property type="match status" value="1"/>
</dbReference>
<evidence type="ECO:0000259" key="18">
    <source>
        <dbReference type="PROSITE" id="PS50110"/>
    </source>
</evidence>
<keyword evidence="8" id="KW-0902">Two-component regulatory system</keyword>
<dbReference type="GO" id="GO:0043565">
    <property type="term" value="F:sequence-specific DNA binding"/>
    <property type="evidence" value="ECO:0007669"/>
    <property type="project" value="InterPro"/>
</dbReference>
<dbReference type="CDD" id="cd00009">
    <property type="entry name" value="AAA"/>
    <property type="match status" value="1"/>
</dbReference>
<keyword evidence="13" id="KW-0535">Nitrogen fixation</keyword>
<evidence type="ECO:0000256" key="9">
    <source>
        <dbReference type="ARBA" id="ARBA00023015"/>
    </source>
</evidence>
<dbReference type="InterPro" id="IPR009057">
    <property type="entry name" value="Homeodomain-like_sf"/>
</dbReference>
<dbReference type="GO" id="GO:0006355">
    <property type="term" value="P:regulation of DNA-templated transcription"/>
    <property type="evidence" value="ECO:0007669"/>
    <property type="project" value="InterPro"/>
</dbReference>
<evidence type="ECO:0000256" key="16">
    <source>
        <dbReference type="PROSITE-ProRule" id="PRU00169"/>
    </source>
</evidence>
<keyword evidence="12" id="KW-0804">Transcription</keyword>
<keyword evidence="10" id="KW-0238">DNA-binding</keyword>
<evidence type="ECO:0000256" key="11">
    <source>
        <dbReference type="ARBA" id="ARBA00023159"/>
    </source>
</evidence>
<dbReference type="PANTHER" id="PTHR32071">
    <property type="entry name" value="TRANSCRIPTIONAL REGULATORY PROTEIN"/>
    <property type="match status" value="1"/>
</dbReference>
<keyword evidence="4" id="KW-0678">Repressor</keyword>
<dbReference type="Gene3D" id="1.10.8.60">
    <property type="match status" value="1"/>
</dbReference>
<evidence type="ECO:0000256" key="1">
    <source>
        <dbReference type="ARBA" id="ARBA00004496"/>
    </source>
</evidence>
<sequence length="506" mass="56695">MVYHLHVGMEWRGWQIDRFGGMRWLSGRFSDLAMKLKARILIIDASEHDAKVAADALREVGAEVEVAEDGEEGLEMALKEPFDAVITEYRLPGVGGLQVIAALHVRKPRLPVVLTTGMRDGDVAIRAIKGGAYDFLPKPLDVEELRSVVDEAVSAARQMAKPVEIGKVKQESDSLIGKSRAMARVYRELAKMASTPVTVLIRGDTGTGKELIARALYQHGHRAHKPFIAVNCAAIPEHLLESELFGHEKGAFTGAVSTRIGRFEQAHHATLFLDEIGDMDMTLQAKLLRVLQERRIQRVGGREDIPVDVRFIAATHRNLEEMIRKGEFREDLYYRLNVATITLPPLRERTGDVPLLVDYFLARYAEDFGQDKASIATQAVEYLERQPWPGNVRQLQNILRKALLKKRGYTIMEDDLRELLAESSAPVFQGGGESFAEVTRKVLQQAMDGEIQGAYAEMQRLMEQELLGAAIELSHGNKAKAARWLGLSRLTLREKLQQYGIDRTKD</sequence>
<dbReference type="PROSITE" id="PS50045">
    <property type="entry name" value="SIGMA54_INTERACT_4"/>
    <property type="match status" value="1"/>
</dbReference>
<reference evidence="19 20" key="1">
    <citation type="submission" date="2019-05" db="EMBL/GenBank/DDBJ databases">
        <title>Verrucobacter flavum gen. nov., sp. nov. a new member of the family Verrucomicrobiaceae.</title>
        <authorList>
            <person name="Szuroczki S."/>
            <person name="Abbaszade G."/>
            <person name="Szabo A."/>
            <person name="Felfoldi T."/>
            <person name="Schumann P."/>
            <person name="Boka K."/>
            <person name="Keki Z."/>
            <person name="Toumi M."/>
            <person name="Toth E."/>
        </authorList>
    </citation>
    <scope>NUCLEOTIDE SEQUENCE [LARGE SCALE GENOMIC DNA]</scope>
    <source>
        <strain evidence="19 20">MG-N-17</strain>
    </source>
</reference>
<evidence type="ECO:0000256" key="4">
    <source>
        <dbReference type="ARBA" id="ARBA00022491"/>
    </source>
</evidence>
<dbReference type="PROSITE" id="PS00675">
    <property type="entry name" value="SIGMA54_INTERACT_1"/>
    <property type="match status" value="1"/>
</dbReference>
<dbReference type="PRINTS" id="PR01590">
    <property type="entry name" value="HTHFIS"/>
</dbReference>
<accession>A0A5R8KGB5</accession>
<comment type="caution">
    <text evidence="19">The sequence shown here is derived from an EMBL/GenBank/DDBJ whole genome shotgun (WGS) entry which is preliminary data.</text>
</comment>
<dbReference type="Gene3D" id="1.10.10.60">
    <property type="entry name" value="Homeodomain-like"/>
    <property type="match status" value="1"/>
</dbReference>
<name>A0A5R8KGB5_9BACT</name>
<dbReference type="InterPro" id="IPR001789">
    <property type="entry name" value="Sig_transdc_resp-reg_receiver"/>
</dbReference>
<evidence type="ECO:0000256" key="3">
    <source>
        <dbReference type="ARBA" id="ARBA00022490"/>
    </source>
</evidence>
<comment type="caution">
    <text evidence="16">Lacks conserved residue(s) required for the propagation of feature annotation.</text>
</comment>
<organism evidence="19 20">
    <name type="scientific">Phragmitibacter flavus</name>
    <dbReference type="NCBI Taxonomy" id="2576071"/>
    <lineage>
        <taxon>Bacteria</taxon>
        <taxon>Pseudomonadati</taxon>
        <taxon>Verrucomicrobiota</taxon>
        <taxon>Verrucomicrobiia</taxon>
        <taxon>Verrucomicrobiales</taxon>
        <taxon>Verrucomicrobiaceae</taxon>
        <taxon>Phragmitibacter</taxon>
    </lineage>
</organism>
<evidence type="ECO:0000256" key="14">
    <source>
        <dbReference type="ARBA" id="ARBA00029881"/>
    </source>
</evidence>
<feature type="domain" description="Sigma-54 factor interaction" evidence="17">
    <location>
        <begin position="175"/>
        <end position="404"/>
    </location>
</feature>
<dbReference type="InterPro" id="IPR027417">
    <property type="entry name" value="P-loop_NTPase"/>
</dbReference>
<dbReference type="Pfam" id="PF02954">
    <property type="entry name" value="HTH_8"/>
    <property type="match status" value="1"/>
</dbReference>
<keyword evidence="20" id="KW-1185">Reference proteome</keyword>
<proteinExistence type="predicted"/>
<dbReference type="SMART" id="SM00382">
    <property type="entry name" value="AAA"/>
    <property type="match status" value="1"/>
</dbReference>
<dbReference type="CDD" id="cd00156">
    <property type="entry name" value="REC"/>
    <property type="match status" value="1"/>
</dbReference>
<dbReference type="Pfam" id="PF00072">
    <property type="entry name" value="Response_reg"/>
    <property type="match status" value="1"/>
</dbReference>
<keyword evidence="5" id="KW-0597">Phosphoprotein</keyword>
<dbReference type="SUPFAM" id="SSF52540">
    <property type="entry name" value="P-loop containing nucleoside triphosphate hydrolases"/>
    <property type="match status" value="1"/>
</dbReference>
<dbReference type="SMART" id="SM00448">
    <property type="entry name" value="REC"/>
    <property type="match status" value="1"/>
</dbReference>
<keyword evidence="11" id="KW-0010">Activator</keyword>
<dbReference type="GO" id="GO:0005524">
    <property type="term" value="F:ATP binding"/>
    <property type="evidence" value="ECO:0007669"/>
    <property type="project" value="UniProtKB-KW"/>
</dbReference>
<keyword evidence="7" id="KW-0067">ATP-binding</keyword>
<evidence type="ECO:0000256" key="15">
    <source>
        <dbReference type="ARBA" id="ARBA00031910"/>
    </source>
</evidence>
<keyword evidence="3" id="KW-0963">Cytoplasm</keyword>
<dbReference type="Proteomes" id="UP000306196">
    <property type="component" value="Unassembled WGS sequence"/>
</dbReference>
<evidence type="ECO:0000256" key="13">
    <source>
        <dbReference type="ARBA" id="ARBA00023231"/>
    </source>
</evidence>
<dbReference type="InterPro" id="IPR025944">
    <property type="entry name" value="Sigma_54_int_dom_CS"/>
</dbReference>
<dbReference type="FunFam" id="3.40.50.300:FF:000006">
    <property type="entry name" value="DNA-binding transcriptional regulator NtrC"/>
    <property type="match status" value="1"/>
</dbReference>
<evidence type="ECO:0000313" key="20">
    <source>
        <dbReference type="Proteomes" id="UP000306196"/>
    </source>
</evidence>
<keyword evidence="6" id="KW-0547">Nucleotide-binding</keyword>
<dbReference type="GO" id="GO:0000160">
    <property type="term" value="P:phosphorelay signal transduction system"/>
    <property type="evidence" value="ECO:0007669"/>
    <property type="project" value="UniProtKB-KW"/>
</dbReference>
<dbReference type="InterPro" id="IPR025662">
    <property type="entry name" value="Sigma_54_int_dom_ATP-bd_1"/>
</dbReference>
<dbReference type="InterPro" id="IPR002197">
    <property type="entry name" value="HTH_Fis"/>
</dbReference>
<evidence type="ECO:0000256" key="6">
    <source>
        <dbReference type="ARBA" id="ARBA00022741"/>
    </source>
</evidence>
<comment type="subcellular location">
    <subcellularLocation>
        <location evidence="1">Cytoplasm</location>
    </subcellularLocation>
</comment>
<dbReference type="GO" id="GO:0005737">
    <property type="term" value="C:cytoplasm"/>
    <property type="evidence" value="ECO:0007669"/>
    <property type="project" value="UniProtKB-SubCell"/>
</dbReference>
<keyword evidence="9" id="KW-0805">Transcription regulation</keyword>
<feature type="domain" description="Response regulatory" evidence="18">
    <location>
        <begin position="39"/>
        <end position="153"/>
    </location>
</feature>
<dbReference type="SUPFAM" id="SSF46689">
    <property type="entry name" value="Homeodomain-like"/>
    <property type="match status" value="1"/>
</dbReference>
<dbReference type="InterPro" id="IPR003593">
    <property type="entry name" value="AAA+_ATPase"/>
</dbReference>
<dbReference type="PANTHER" id="PTHR32071:SF95">
    <property type="entry name" value="DNA-BINDING TRANSCRIPTIONAL REGULATOR NTRC"/>
    <property type="match status" value="1"/>
</dbReference>
<evidence type="ECO:0000256" key="10">
    <source>
        <dbReference type="ARBA" id="ARBA00023125"/>
    </source>
</evidence>
<protein>
    <recommendedName>
        <fullName evidence="2">DNA-binding transcriptional regulator NtrC</fullName>
    </recommendedName>
    <alternativeName>
        <fullName evidence="14">Nitrogen regulation protein NR(I)</fullName>
    </alternativeName>
    <alternativeName>
        <fullName evidence="15">Nitrogen regulator I</fullName>
    </alternativeName>
</protein>